<dbReference type="EMBL" id="JAYMYS010000006">
    <property type="protein sequence ID" value="KAK7389216.1"/>
    <property type="molecule type" value="Genomic_DNA"/>
</dbReference>
<name>A0AAN9S5W4_PSOTE</name>
<organism evidence="3 4">
    <name type="scientific">Psophocarpus tetragonolobus</name>
    <name type="common">Winged bean</name>
    <name type="synonym">Dolichos tetragonolobus</name>
    <dbReference type="NCBI Taxonomy" id="3891"/>
    <lineage>
        <taxon>Eukaryota</taxon>
        <taxon>Viridiplantae</taxon>
        <taxon>Streptophyta</taxon>
        <taxon>Embryophyta</taxon>
        <taxon>Tracheophyta</taxon>
        <taxon>Spermatophyta</taxon>
        <taxon>Magnoliopsida</taxon>
        <taxon>eudicotyledons</taxon>
        <taxon>Gunneridae</taxon>
        <taxon>Pentapetalae</taxon>
        <taxon>rosids</taxon>
        <taxon>fabids</taxon>
        <taxon>Fabales</taxon>
        <taxon>Fabaceae</taxon>
        <taxon>Papilionoideae</taxon>
        <taxon>50 kb inversion clade</taxon>
        <taxon>NPAAA clade</taxon>
        <taxon>indigoferoid/millettioid clade</taxon>
        <taxon>Phaseoleae</taxon>
        <taxon>Psophocarpus</taxon>
    </lineage>
</organism>
<feature type="transmembrane region" description="Helical" evidence="2">
    <location>
        <begin position="95"/>
        <end position="118"/>
    </location>
</feature>
<reference evidence="3 4" key="1">
    <citation type="submission" date="2024-01" db="EMBL/GenBank/DDBJ databases">
        <title>The genomes of 5 underutilized Papilionoideae crops provide insights into root nodulation and disease resistanc.</title>
        <authorList>
            <person name="Jiang F."/>
        </authorList>
    </citation>
    <scope>NUCLEOTIDE SEQUENCE [LARGE SCALE GENOMIC DNA]</scope>
    <source>
        <strain evidence="3">DUOXIRENSHENG_FW03</strain>
        <tissue evidence="3">Leaves</tissue>
    </source>
</reference>
<evidence type="ECO:0000256" key="1">
    <source>
        <dbReference type="SAM" id="MobiDB-lite"/>
    </source>
</evidence>
<gene>
    <name evidence="3" type="ORF">VNO78_24052</name>
</gene>
<sequence length="119" mass="13124">MIISSQQDVGNPIPGRSVSTRVPRVPDDDDEICSANCPEEEKGTSIYGDGDSCREEVEFLAFVASPAAMTDLFNVSTANMPFTISQDLFCQRFQGVCFCFSSLLLCKLTIISLFFMFLV</sequence>
<proteinExistence type="predicted"/>
<feature type="region of interest" description="Disordered" evidence="1">
    <location>
        <begin position="1"/>
        <end position="26"/>
    </location>
</feature>
<accession>A0AAN9S5W4</accession>
<evidence type="ECO:0000256" key="2">
    <source>
        <dbReference type="SAM" id="Phobius"/>
    </source>
</evidence>
<evidence type="ECO:0000313" key="4">
    <source>
        <dbReference type="Proteomes" id="UP001386955"/>
    </source>
</evidence>
<comment type="caution">
    <text evidence="3">The sequence shown here is derived from an EMBL/GenBank/DDBJ whole genome shotgun (WGS) entry which is preliminary data.</text>
</comment>
<evidence type="ECO:0000313" key="3">
    <source>
        <dbReference type="EMBL" id="KAK7389216.1"/>
    </source>
</evidence>
<protein>
    <submittedName>
        <fullName evidence="3">Uncharacterized protein</fullName>
    </submittedName>
</protein>
<dbReference type="AlphaFoldDB" id="A0AAN9S5W4"/>
<keyword evidence="2" id="KW-0812">Transmembrane</keyword>
<keyword evidence="4" id="KW-1185">Reference proteome</keyword>
<keyword evidence="2" id="KW-0472">Membrane</keyword>
<dbReference type="Proteomes" id="UP001386955">
    <property type="component" value="Unassembled WGS sequence"/>
</dbReference>
<keyword evidence="2" id="KW-1133">Transmembrane helix</keyword>